<sequence>MDQLASDVIAALEVELTKSEEQVGLYTAHYDKLKDKYRALRQRNAETAEELAESRHVYKFQKAFLLKIINRYLEPFADKNDIQVTDDWTVDSMFTVLGHIFQDAMEAGSLQDQVKLLQKELFSKADKVQAVADQQFAQDFRVIVSLVKTLSRTTCLIDLVDPIAALDKGQLLEGVSHHHWDSRARKRYLIEAWVWSVLVKMVFRTPFAILGAKCDSLSEVWQNLFLQGHLHDWPCPSGLCETWRYTTMEQMMDLLDCDVITKGVLKQSNRSVEPSVFEARQAVMNNIETGLGKISASPDLVRVQNIIDKAFALALLMSLQRYRLQVTWPKVGDIFVEGQMSAVPNPDDSDNLEGVVAFIVNPGLTKWGDTHGKHFDQRYDIVHSLVQLEVATPKQEIEEVLEIQYALDGISTSER</sequence>
<dbReference type="EMBL" id="MU006219">
    <property type="protein sequence ID" value="KAF2830508.1"/>
    <property type="molecule type" value="Genomic_DNA"/>
</dbReference>
<protein>
    <submittedName>
        <fullName evidence="1">Uncharacterized protein</fullName>
    </submittedName>
</protein>
<proteinExistence type="predicted"/>
<name>A0A6A7ACR6_9PLEO</name>
<reference evidence="1" key="1">
    <citation type="journal article" date="2020" name="Stud. Mycol.">
        <title>101 Dothideomycetes genomes: a test case for predicting lifestyles and emergence of pathogens.</title>
        <authorList>
            <person name="Haridas S."/>
            <person name="Albert R."/>
            <person name="Binder M."/>
            <person name="Bloem J."/>
            <person name="Labutti K."/>
            <person name="Salamov A."/>
            <person name="Andreopoulos B."/>
            <person name="Baker S."/>
            <person name="Barry K."/>
            <person name="Bills G."/>
            <person name="Bluhm B."/>
            <person name="Cannon C."/>
            <person name="Castanera R."/>
            <person name="Culley D."/>
            <person name="Daum C."/>
            <person name="Ezra D."/>
            <person name="Gonzalez J."/>
            <person name="Henrissat B."/>
            <person name="Kuo A."/>
            <person name="Liang C."/>
            <person name="Lipzen A."/>
            <person name="Lutzoni F."/>
            <person name="Magnuson J."/>
            <person name="Mondo S."/>
            <person name="Nolan M."/>
            <person name="Ohm R."/>
            <person name="Pangilinan J."/>
            <person name="Park H.-J."/>
            <person name="Ramirez L."/>
            <person name="Alfaro M."/>
            <person name="Sun H."/>
            <person name="Tritt A."/>
            <person name="Yoshinaga Y."/>
            <person name="Zwiers L.-H."/>
            <person name="Turgeon B."/>
            <person name="Goodwin S."/>
            <person name="Spatafora J."/>
            <person name="Crous P."/>
            <person name="Grigoriev I."/>
        </authorList>
    </citation>
    <scope>NUCLEOTIDE SEQUENCE</scope>
    <source>
        <strain evidence="1">CBS 113818</strain>
    </source>
</reference>
<organism evidence="1 2">
    <name type="scientific">Ophiobolus disseminans</name>
    <dbReference type="NCBI Taxonomy" id="1469910"/>
    <lineage>
        <taxon>Eukaryota</taxon>
        <taxon>Fungi</taxon>
        <taxon>Dikarya</taxon>
        <taxon>Ascomycota</taxon>
        <taxon>Pezizomycotina</taxon>
        <taxon>Dothideomycetes</taxon>
        <taxon>Pleosporomycetidae</taxon>
        <taxon>Pleosporales</taxon>
        <taxon>Pleosporineae</taxon>
        <taxon>Phaeosphaeriaceae</taxon>
        <taxon>Ophiobolus</taxon>
    </lineage>
</organism>
<gene>
    <name evidence="1" type="ORF">CC86DRAFT_343307</name>
</gene>
<evidence type="ECO:0000313" key="2">
    <source>
        <dbReference type="Proteomes" id="UP000799424"/>
    </source>
</evidence>
<dbReference type="AlphaFoldDB" id="A0A6A7ACR6"/>
<dbReference type="OrthoDB" id="3545916at2759"/>
<dbReference type="Proteomes" id="UP000799424">
    <property type="component" value="Unassembled WGS sequence"/>
</dbReference>
<evidence type="ECO:0000313" key="1">
    <source>
        <dbReference type="EMBL" id="KAF2830508.1"/>
    </source>
</evidence>
<accession>A0A6A7ACR6</accession>
<keyword evidence="2" id="KW-1185">Reference proteome</keyword>